<comment type="caution">
    <text evidence="1">The sequence shown here is derived from an EMBL/GenBank/DDBJ whole genome shotgun (WGS) entry which is preliminary data.</text>
</comment>
<organism evidence="1 2">
    <name type="scientific">Sedimentibacter acidaminivorans</name>
    <dbReference type="NCBI Taxonomy" id="913099"/>
    <lineage>
        <taxon>Bacteria</taxon>
        <taxon>Bacillati</taxon>
        <taxon>Bacillota</taxon>
        <taxon>Tissierellia</taxon>
        <taxon>Sedimentibacter</taxon>
    </lineage>
</organism>
<gene>
    <name evidence="1" type="ORF">J2Z76_000185</name>
</gene>
<accession>A0ABS4G9H0</accession>
<evidence type="ECO:0000313" key="2">
    <source>
        <dbReference type="Proteomes" id="UP001519342"/>
    </source>
</evidence>
<dbReference type="EMBL" id="JAGGKS010000001">
    <property type="protein sequence ID" value="MBP1924332.1"/>
    <property type="molecule type" value="Genomic_DNA"/>
</dbReference>
<dbReference type="Proteomes" id="UP001519342">
    <property type="component" value="Unassembled WGS sequence"/>
</dbReference>
<protein>
    <submittedName>
        <fullName evidence="1">Uncharacterized protein</fullName>
    </submittedName>
</protein>
<reference evidence="1 2" key="1">
    <citation type="submission" date="2021-03" db="EMBL/GenBank/DDBJ databases">
        <title>Genomic Encyclopedia of Type Strains, Phase IV (KMG-IV): sequencing the most valuable type-strain genomes for metagenomic binning, comparative biology and taxonomic classification.</title>
        <authorList>
            <person name="Goeker M."/>
        </authorList>
    </citation>
    <scope>NUCLEOTIDE SEQUENCE [LARGE SCALE GENOMIC DNA]</scope>
    <source>
        <strain evidence="1 2">DSM 24004</strain>
    </source>
</reference>
<proteinExistence type="predicted"/>
<name>A0ABS4G9H0_9FIRM</name>
<keyword evidence="2" id="KW-1185">Reference proteome</keyword>
<sequence length="33" mass="3774">MIENSLFDILDELDKDVIIVEETASICFFNSIP</sequence>
<evidence type="ECO:0000313" key="1">
    <source>
        <dbReference type="EMBL" id="MBP1924332.1"/>
    </source>
</evidence>